<dbReference type="EMBL" id="GECZ01009078">
    <property type="protein sequence ID" value="JAS60691.1"/>
    <property type="molecule type" value="Transcribed_RNA"/>
</dbReference>
<organism evidence="1">
    <name type="scientific">Cuerna arida</name>
    <dbReference type="NCBI Taxonomy" id="1464854"/>
    <lineage>
        <taxon>Eukaryota</taxon>
        <taxon>Metazoa</taxon>
        <taxon>Ecdysozoa</taxon>
        <taxon>Arthropoda</taxon>
        <taxon>Hexapoda</taxon>
        <taxon>Insecta</taxon>
        <taxon>Pterygota</taxon>
        <taxon>Neoptera</taxon>
        <taxon>Paraneoptera</taxon>
        <taxon>Hemiptera</taxon>
        <taxon>Auchenorrhyncha</taxon>
        <taxon>Membracoidea</taxon>
        <taxon>Cicadellidae</taxon>
        <taxon>Cicadellinae</taxon>
        <taxon>Proconiini</taxon>
        <taxon>Cuerna</taxon>
    </lineage>
</organism>
<evidence type="ECO:0000313" key="1">
    <source>
        <dbReference type="EMBL" id="JAS60691.1"/>
    </source>
</evidence>
<dbReference type="PANTHER" id="PTHR46289:SF17">
    <property type="entry name" value="HAT C-TERMINAL DIMERISATION DOMAIN-CONTAINING PROTEIN"/>
    <property type="match status" value="1"/>
</dbReference>
<reference evidence="1" key="1">
    <citation type="submission" date="2015-11" db="EMBL/GenBank/DDBJ databases">
        <title>De novo transcriptome assembly of four potential Pierce s Disease insect vectors from Arizona vineyards.</title>
        <authorList>
            <person name="Tassone E.E."/>
        </authorList>
    </citation>
    <scope>NUCLEOTIDE SEQUENCE</scope>
</reference>
<proteinExistence type="predicted"/>
<feature type="non-terminal residue" evidence="1">
    <location>
        <position position="1"/>
    </location>
</feature>
<name>A0A1B6GE41_9HEMI</name>
<gene>
    <name evidence="1" type="ORF">g.2873</name>
</gene>
<feature type="non-terminal residue" evidence="1">
    <location>
        <position position="300"/>
    </location>
</feature>
<dbReference type="AlphaFoldDB" id="A0A1B6GE41"/>
<protein>
    <submittedName>
        <fullName evidence="1">Uncharacterized protein</fullName>
    </submittedName>
</protein>
<dbReference type="InterPro" id="IPR052958">
    <property type="entry name" value="IFN-induced_PKR_regulator"/>
</dbReference>
<dbReference type="PANTHER" id="PTHR46289">
    <property type="entry name" value="52 KDA REPRESSOR OF THE INHIBITOR OF THE PROTEIN KINASE-LIKE PROTEIN-RELATED"/>
    <property type="match status" value="1"/>
</dbReference>
<accession>A0A1B6GE41</accession>
<sequence>SSSVLRQQIFAFKKNTTTGNKHLRVPQQSDTRWVAKYKGVHFFTTEFTSVVSALKKCVESEKKKESAEAKGLLCQLTSFSNVIILVCLNKILQCVNILSTQLQSSTIGIGKSLKLIDATMTRLSSFRTDPEFEECYAEAVNIANQNNIEVPGPGSAIGSRTQKVSSRLDLDGYFTMETIGKGRSATNDAETEKTKMRANFFSILDNISNEMTRRFSENSSFISAVSACDPASGTFLNTEVMCAAAELYGRDKDNLSVIKTQCELGKTMFSTCKDSYDVYNEISNMGESFKELKELVATFL</sequence>